<dbReference type="Proteomes" id="UP001341840">
    <property type="component" value="Unassembled WGS sequence"/>
</dbReference>
<name>A0ABU6RA99_9FABA</name>
<dbReference type="EMBL" id="JASCZI010030298">
    <property type="protein sequence ID" value="MED6120858.1"/>
    <property type="molecule type" value="Genomic_DNA"/>
</dbReference>
<proteinExistence type="predicted"/>
<organism evidence="2 3">
    <name type="scientific">Stylosanthes scabra</name>
    <dbReference type="NCBI Taxonomy" id="79078"/>
    <lineage>
        <taxon>Eukaryota</taxon>
        <taxon>Viridiplantae</taxon>
        <taxon>Streptophyta</taxon>
        <taxon>Embryophyta</taxon>
        <taxon>Tracheophyta</taxon>
        <taxon>Spermatophyta</taxon>
        <taxon>Magnoliopsida</taxon>
        <taxon>eudicotyledons</taxon>
        <taxon>Gunneridae</taxon>
        <taxon>Pentapetalae</taxon>
        <taxon>rosids</taxon>
        <taxon>fabids</taxon>
        <taxon>Fabales</taxon>
        <taxon>Fabaceae</taxon>
        <taxon>Papilionoideae</taxon>
        <taxon>50 kb inversion clade</taxon>
        <taxon>dalbergioids sensu lato</taxon>
        <taxon>Dalbergieae</taxon>
        <taxon>Pterocarpus clade</taxon>
        <taxon>Stylosanthes</taxon>
    </lineage>
</organism>
<feature type="compositionally biased region" description="Low complexity" evidence="1">
    <location>
        <begin position="1"/>
        <end position="11"/>
    </location>
</feature>
<evidence type="ECO:0000256" key="1">
    <source>
        <dbReference type="SAM" id="MobiDB-lite"/>
    </source>
</evidence>
<reference evidence="2 3" key="1">
    <citation type="journal article" date="2023" name="Plants (Basel)">
        <title>Bridging the Gap: Combining Genomics and Transcriptomics Approaches to Understand Stylosanthes scabra, an Orphan Legume from the Brazilian Caatinga.</title>
        <authorList>
            <person name="Ferreira-Neto J.R.C."/>
            <person name="da Silva M.D."/>
            <person name="Binneck E."/>
            <person name="de Melo N.F."/>
            <person name="da Silva R.H."/>
            <person name="de Melo A.L.T.M."/>
            <person name="Pandolfi V."/>
            <person name="Bustamante F.O."/>
            <person name="Brasileiro-Vidal A.C."/>
            <person name="Benko-Iseppon A.M."/>
        </authorList>
    </citation>
    <scope>NUCLEOTIDE SEQUENCE [LARGE SCALE GENOMIC DNA]</scope>
    <source>
        <tissue evidence="2">Leaves</tissue>
    </source>
</reference>
<comment type="caution">
    <text evidence="2">The sequence shown here is derived from an EMBL/GenBank/DDBJ whole genome shotgun (WGS) entry which is preliminary data.</text>
</comment>
<sequence>MLCSSSSSNSSGVFDVKKMKMDDPKENVGLLIRPCLSMEFNKQDGEEEHNNDTDDASSSRAAAATTLVYEEECEEEEVKTPPASPRKRKWECPGAPRKAKAKKRKRCGDDDEDDSQKRMAHSHLCRHLESLFPPAVNKRLKHRPITGL</sequence>
<feature type="compositionally biased region" description="Low complexity" evidence="1">
    <location>
        <begin position="56"/>
        <end position="66"/>
    </location>
</feature>
<keyword evidence="3" id="KW-1185">Reference proteome</keyword>
<feature type="compositionally biased region" description="Basic and acidic residues" evidence="1">
    <location>
        <begin position="41"/>
        <end position="52"/>
    </location>
</feature>
<accession>A0ABU6RA99</accession>
<evidence type="ECO:0000313" key="3">
    <source>
        <dbReference type="Proteomes" id="UP001341840"/>
    </source>
</evidence>
<feature type="region of interest" description="Disordered" evidence="1">
    <location>
        <begin position="39"/>
        <end position="120"/>
    </location>
</feature>
<feature type="compositionally biased region" description="Basic residues" evidence="1">
    <location>
        <begin position="97"/>
        <end position="106"/>
    </location>
</feature>
<gene>
    <name evidence="2" type="ORF">PIB30_024882</name>
</gene>
<protein>
    <submittedName>
        <fullName evidence="2">Uncharacterized protein</fullName>
    </submittedName>
</protein>
<feature type="region of interest" description="Disordered" evidence="1">
    <location>
        <begin position="1"/>
        <end position="22"/>
    </location>
</feature>
<evidence type="ECO:0000313" key="2">
    <source>
        <dbReference type="EMBL" id="MED6120858.1"/>
    </source>
</evidence>